<dbReference type="RefSeq" id="WP_344609777.1">
    <property type="nucleotide sequence ID" value="NZ_BAAAHE010000065.1"/>
</dbReference>
<evidence type="ECO:0000259" key="2">
    <source>
        <dbReference type="Pfam" id="PF21922"/>
    </source>
</evidence>
<feature type="domain" description="Penicillin binding protein A dimerisation" evidence="2">
    <location>
        <begin position="52"/>
        <end position="134"/>
    </location>
</feature>
<dbReference type="Pfam" id="PF21922">
    <property type="entry name" value="PBP_dimer_2"/>
    <property type="match status" value="1"/>
</dbReference>
<dbReference type="InterPro" id="IPR050515">
    <property type="entry name" value="Beta-lactam/transpept"/>
</dbReference>
<dbReference type="InterPro" id="IPR001460">
    <property type="entry name" value="PCN-bd_Tpept"/>
</dbReference>
<evidence type="ECO:0000313" key="3">
    <source>
        <dbReference type="EMBL" id="GAA0638821.1"/>
    </source>
</evidence>
<comment type="caution">
    <text evidence="3">The sequence shown here is derived from an EMBL/GenBank/DDBJ whole genome shotgun (WGS) entry which is preliminary data.</text>
</comment>
<dbReference type="PANTHER" id="PTHR30627:SF24">
    <property type="entry name" value="PENICILLIN-BINDING PROTEIN 4B"/>
    <property type="match status" value="1"/>
</dbReference>
<dbReference type="Gene3D" id="3.90.1310.10">
    <property type="entry name" value="Penicillin-binding protein 2a (Domain 2)"/>
    <property type="match status" value="1"/>
</dbReference>
<accession>A0ABN1HDB8</accession>
<name>A0ABN1HDB8_9ACTN</name>
<gene>
    <name evidence="3" type="ORF">GCM10009547_48730</name>
</gene>
<dbReference type="Gene3D" id="3.40.710.10">
    <property type="entry name" value="DD-peptidase/beta-lactamase superfamily"/>
    <property type="match status" value="1"/>
</dbReference>
<dbReference type="SUPFAM" id="SSF56601">
    <property type="entry name" value="beta-lactamase/transpeptidase-like"/>
    <property type="match status" value="1"/>
</dbReference>
<proteinExistence type="predicted"/>
<dbReference type="EMBL" id="BAAAHE010000065">
    <property type="protein sequence ID" value="GAA0638821.1"/>
    <property type="molecule type" value="Genomic_DNA"/>
</dbReference>
<keyword evidence="4" id="KW-1185">Reference proteome</keyword>
<dbReference type="SUPFAM" id="SSF56519">
    <property type="entry name" value="Penicillin binding protein dimerisation domain"/>
    <property type="match status" value="1"/>
</dbReference>
<sequence>MNRPLRRVAAACGLLMVLLLLNLNFIQVIKADEYRNDPKNARVLLEQYDRQRGAILVANDPIAFSRETGDKLKYLRIYADGKIYAFATGYYSHIFGRSGIERSEDSILSGNDDRLFVRRIVDLLTRESTQGGSVKLTLNADAQKAAYRGLDGRRGAVVALEPATGRILTMVSSPSFDPNDLADHNGQKVTNAWQRYNSDDQSPLLNRAFNQTYPPGSTFKLVTAAAALSSGRYTVNGEVPGPARLDLPLTNVDLPNYFSGTCTPGSQTTTIKRALEKSCNTTFGAIGMDLGDDVLREQAEAFGFGERYEVPIPVVASIFPNDLNAPQTAQSAIGQFDVRATPLQMAMVVAAIANQGVLMKPYLVEEVRAPDLDVLSRTDPEELGRAVRPQVAADLASMMVSVVENGTGSNARISGVRVGGKTGTAQVGNGRNPHAWFVAFAPADNPKIAIAVVLENGGSERQIEVGGNLLAAPIARAVMEAILGR</sequence>
<dbReference type="Proteomes" id="UP001500957">
    <property type="component" value="Unassembled WGS sequence"/>
</dbReference>
<dbReference type="Pfam" id="PF00905">
    <property type="entry name" value="Transpeptidase"/>
    <property type="match status" value="1"/>
</dbReference>
<organism evidence="3 4">
    <name type="scientific">Sporichthya brevicatena</name>
    <dbReference type="NCBI Taxonomy" id="171442"/>
    <lineage>
        <taxon>Bacteria</taxon>
        <taxon>Bacillati</taxon>
        <taxon>Actinomycetota</taxon>
        <taxon>Actinomycetes</taxon>
        <taxon>Sporichthyales</taxon>
        <taxon>Sporichthyaceae</taxon>
        <taxon>Sporichthya</taxon>
    </lineage>
</organism>
<reference evidence="3 4" key="1">
    <citation type="journal article" date="2019" name="Int. J. Syst. Evol. Microbiol.">
        <title>The Global Catalogue of Microorganisms (GCM) 10K type strain sequencing project: providing services to taxonomists for standard genome sequencing and annotation.</title>
        <authorList>
            <consortium name="The Broad Institute Genomics Platform"/>
            <consortium name="The Broad Institute Genome Sequencing Center for Infectious Disease"/>
            <person name="Wu L."/>
            <person name="Ma J."/>
        </authorList>
    </citation>
    <scope>NUCLEOTIDE SEQUENCE [LARGE SCALE GENOMIC DNA]</scope>
    <source>
        <strain evidence="3 4">JCM 10671</strain>
    </source>
</reference>
<protein>
    <submittedName>
        <fullName evidence="3">Penicillin-binding transpeptidase domain-containing protein</fullName>
    </submittedName>
</protein>
<feature type="domain" description="Penicillin-binding protein transpeptidase" evidence="1">
    <location>
        <begin position="155"/>
        <end position="480"/>
    </location>
</feature>
<dbReference type="InterPro" id="IPR054120">
    <property type="entry name" value="PBPA_dimer"/>
</dbReference>
<dbReference type="PANTHER" id="PTHR30627">
    <property type="entry name" value="PEPTIDOGLYCAN D,D-TRANSPEPTIDASE"/>
    <property type="match status" value="1"/>
</dbReference>
<evidence type="ECO:0000259" key="1">
    <source>
        <dbReference type="Pfam" id="PF00905"/>
    </source>
</evidence>
<dbReference type="InterPro" id="IPR012338">
    <property type="entry name" value="Beta-lactam/transpept-like"/>
</dbReference>
<dbReference type="InterPro" id="IPR036138">
    <property type="entry name" value="PBP_dimer_sf"/>
</dbReference>
<evidence type="ECO:0000313" key="4">
    <source>
        <dbReference type="Proteomes" id="UP001500957"/>
    </source>
</evidence>